<organism evidence="1 2">
    <name type="scientific">Candidatus Lambdaproteobacteria bacterium RIFOXYD2_FULL_56_26</name>
    <dbReference type="NCBI Taxonomy" id="1817773"/>
    <lineage>
        <taxon>Bacteria</taxon>
        <taxon>Pseudomonadati</taxon>
        <taxon>Pseudomonadota</taxon>
        <taxon>Candidatus Lambdaproteobacteria</taxon>
    </lineage>
</organism>
<dbReference type="Proteomes" id="UP000177583">
    <property type="component" value="Unassembled WGS sequence"/>
</dbReference>
<reference evidence="1 2" key="1">
    <citation type="journal article" date="2016" name="Nat. Commun.">
        <title>Thousands of microbial genomes shed light on interconnected biogeochemical processes in an aquifer system.</title>
        <authorList>
            <person name="Anantharaman K."/>
            <person name="Brown C.T."/>
            <person name="Hug L.A."/>
            <person name="Sharon I."/>
            <person name="Castelle C.J."/>
            <person name="Probst A.J."/>
            <person name="Thomas B.C."/>
            <person name="Singh A."/>
            <person name="Wilkins M.J."/>
            <person name="Karaoz U."/>
            <person name="Brodie E.L."/>
            <person name="Williams K.H."/>
            <person name="Hubbard S.S."/>
            <person name="Banfield J.F."/>
        </authorList>
    </citation>
    <scope>NUCLEOTIDE SEQUENCE [LARGE SCALE GENOMIC DNA]</scope>
</reference>
<accession>A0A1F6H2I9</accession>
<evidence type="ECO:0000313" key="2">
    <source>
        <dbReference type="Proteomes" id="UP000177583"/>
    </source>
</evidence>
<comment type="caution">
    <text evidence="1">The sequence shown here is derived from an EMBL/GenBank/DDBJ whole genome shotgun (WGS) entry which is preliminary data.</text>
</comment>
<dbReference type="Pfam" id="PF11251">
    <property type="entry name" value="DUF3050"/>
    <property type="match status" value="1"/>
</dbReference>
<name>A0A1F6H2I9_9PROT</name>
<proteinExistence type="predicted"/>
<protein>
    <submittedName>
        <fullName evidence="1">Heme oxygenase</fullName>
    </submittedName>
</protein>
<dbReference type="InterPro" id="IPR016084">
    <property type="entry name" value="Haem_Oase-like_multi-hlx"/>
</dbReference>
<dbReference type="SUPFAM" id="SSF48613">
    <property type="entry name" value="Heme oxygenase-like"/>
    <property type="match status" value="1"/>
</dbReference>
<gene>
    <name evidence="1" type="ORF">A2557_02115</name>
</gene>
<sequence length="257" mass="29400">MEFPFEKISPLRQQLKEHPVYRAIKTRAQLQLFMERHIYSVWDFMSLVKTIQGVIAPHGSPWSPGKNPLIQRFINEIVLEEETDQLPDGKGYLSHYEMYLNAMEEVGASTVTVRSFARMAKIKGFEVALREVEVPSASRGFMRTTFSFIQSGKPHQVAAAFALGREHIIPTMFRSLLAEMNCTQAEAPFFHYYLERHIKLDQDHHGPLSLATCLELCKEDQRYLKEAEEAAVQAITARIKFWDGVLADLDRLNQGAA</sequence>
<dbReference type="EMBL" id="MFNF01000003">
    <property type="protein sequence ID" value="OGH04510.1"/>
    <property type="molecule type" value="Genomic_DNA"/>
</dbReference>
<evidence type="ECO:0000313" key="1">
    <source>
        <dbReference type="EMBL" id="OGH04510.1"/>
    </source>
</evidence>
<dbReference type="InterPro" id="IPR024423">
    <property type="entry name" value="DUF3050"/>
</dbReference>
<dbReference type="AlphaFoldDB" id="A0A1F6H2I9"/>
<dbReference type="Gene3D" id="1.20.910.10">
    <property type="entry name" value="Heme oxygenase-like"/>
    <property type="match status" value="1"/>
</dbReference>